<dbReference type="WBParaSite" id="ACOC_0000483101-mRNA-1">
    <property type="protein sequence ID" value="ACOC_0000483101-mRNA-1"/>
    <property type="gene ID" value="ACOC_0000483101"/>
</dbReference>
<proteinExistence type="predicted"/>
<reference evidence="4" key="1">
    <citation type="submission" date="2017-02" db="UniProtKB">
        <authorList>
            <consortium name="WormBaseParasite"/>
        </authorList>
    </citation>
    <scope>IDENTIFICATION</scope>
</reference>
<sequence>MYYRSRDVDCRNAVKFDGKRFLPPGGAWSDRRYYVTIGQRCHSFSQPFGSYENASKQFERSVTAVQKLLGSSLFGDFPDQRPQDSVRKLSPIEQQFADLAKISTGKDVIIEQQRGEIRRTNDLLQKVCATQRLGDSAIHFDQSLVRFRALGLSSLRSTRDRQIATSLVSEDKHTELTYR</sequence>
<name>A0A0R3PJY3_ANGCS</name>
<dbReference type="Proteomes" id="UP000267027">
    <property type="component" value="Unassembled WGS sequence"/>
</dbReference>
<dbReference type="OMA" id="HTELTYR"/>
<organism evidence="4">
    <name type="scientific">Angiostrongylus costaricensis</name>
    <name type="common">Nematode worm</name>
    <dbReference type="NCBI Taxonomy" id="334426"/>
    <lineage>
        <taxon>Eukaryota</taxon>
        <taxon>Metazoa</taxon>
        <taxon>Ecdysozoa</taxon>
        <taxon>Nematoda</taxon>
        <taxon>Chromadorea</taxon>
        <taxon>Rhabditida</taxon>
        <taxon>Rhabditina</taxon>
        <taxon>Rhabditomorpha</taxon>
        <taxon>Strongyloidea</taxon>
        <taxon>Metastrongylidae</taxon>
        <taxon>Angiostrongylus</taxon>
    </lineage>
</organism>
<evidence type="ECO:0000313" key="2">
    <source>
        <dbReference type="EMBL" id="VDM56417.1"/>
    </source>
</evidence>
<evidence type="ECO:0000313" key="4">
    <source>
        <dbReference type="WBParaSite" id="ACOC_0000483101-mRNA-1"/>
    </source>
</evidence>
<protein>
    <submittedName>
        <fullName evidence="4">TDP43_N domain-containing protein</fullName>
    </submittedName>
</protein>
<dbReference type="OrthoDB" id="2020831at2759"/>
<dbReference type="AlphaFoldDB" id="A0A0R3PJY3"/>
<dbReference type="InterPro" id="IPR041105">
    <property type="entry name" value="TDP-43_N"/>
</dbReference>
<evidence type="ECO:0000259" key="1">
    <source>
        <dbReference type="Pfam" id="PF18694"/>
    </source>
</evidence>
<evidence type="ECO:0000313" key="3">
    <source>
        <dbReference type="Proteomes" id="UP000267027"/>
    </source>
</evidence>
<dbReference type="Pfam" id="PF18694">
    <property type="entry name" value="TDP-43_N"/>
    <property type="match status" value="1"/>
</dbReference>
<accession>A0A0R3PJY3</accession>
<reference evidence="2 3" key="2">
    <citation type="submission" date="2018-11" db="EMBL/GenBank/DDBJ databases">
        <authorList>
            <consortium name="Pathogen Informatics"/>
        </authorList>
    </citation>
    <scope>NUCLEOTIDE SEQUENCE [LARGE SCALE GENOMIC DNA]</scope>
    <source>
        <strain evidence="2 3">Costa Rica</strain>
    </source>
</reference>
<feature type="domain" description="TAR DNA-binding protein 43 N-terminal" evidence="1">
    <location>
        <begin position="1"/>
        <end position="36"/>
    </location>
</feature>
<gene>
    <name evidence="2" type="ORF">ACOC_LOCUS4832</name>
</gene>
<keyword evidence="3" id="KW-1185">Reference proteome</keyword>
<dbReference type="EMBL" id="UYYA01003832">
    <property type="protein sequence ID" value="VDM56417.1"/>
    <property type="molecule type" value="Genomic_DNA"/>
</dbReference>